<dbReference type="GO" id="GO:0005829">
    <property type="term" value="C:cytosol"/>
    <property type="evidence" value="ECO:0007669"/>
    <property type="project" value="TreeGrafter"/>
</dbReference>
<evidence type="ECO:0000313" key="6">
    <source>
        <dbReference type="Proteomes" id="UP001190700"/>
    </source>
</evidence>
<accession>A0AAE0FNP7</accession>
<dbReference type="GO" id="GO:0031267">
    <property type="term" value="F:small GTPase binding"/>
    <property type="evidence" value="ECO:0007669"/>
    <property type="project" value="TreeGrafter"/>
</dbReference>
<dbReference type="SUPFAM" id="SSF52047">
    <property type="entry name" value="RNI-like"/>
    <property type="match status" value="1"/>
</dbReference>
<organism evidence="5 6">
    <name type="scientific">Cymbomonas tetramitiformis</name>
    <dbReference type="NCBI Taxonomy" id="36881"/>
    <lineage>
        <taxon>Eukaryota</taxon>
        <taxon>Viridiplantae</taxon>
        <taxon>Chlorophyta</taxon>
        <taxon>Pyramimonadophyceae</taxon>
        <taxon>Pyramimonadales</taxon>
        <taxon>Pyramimonadaceae</taxon>
        <taxon>Cymbomonas</taxon>
    </lineage>
</organism>
<dbReference type="AlphaFoldDB" id="A0AAE0FNP7"/>
<dbReference type="PANTHER" id="PTHR24113:SF12">
    <property type="entry name" value="RAN GTPASE-ACTIVATING PROTEIN 1"/>
    <property type="match status" value="1"/>
</dbReference>
<evidence type="ECO:0000256" key="3">
    <source>
        <dbReference type="ARBA" id="ARBA00022614"/>
    </source>
</evidence>
<keyword evidence="2" id="KW-0343">GTPase activation</keyword>
<dbReference type="GO" id="GO:0005930">
    <property type="term" value="C:axoneme"/>
    <property type="evidence" value="ECO:0007669"/>
    <property type="project" value="UniProtKB-SubCell"/>
</dbReference>
<keyword evidence="4" id="KW-0677">Repeat</keyword>
<protein>
    <submittedName>
        <fullName evidence="5">Uncharacterized protein</fullName>
    </submittedName>
</protein>
<sequence length="480" mass="51754">MIVIVGCETGRVIVMELRLSCNLNSQTIEQIIRKRKDAVLHLCADELQDVQHQVAKRQRTSRSITVQPLLDIMDEVVRKEETWFNQSQCFLHSIGQVLNVRDNVLSQLALSSGGPAFRAVAEGDTAVLRELVPAYTEELKNADGSTLLAFAVAQLGPMDAAACAEIVACIVSLPGFVLTRAGHDKDGKPPYLLAAELGLGAVVRTIISSCGSEQTIDVCSQEVPPAAARVLAAAMVACHVQIKNINGLPLDELRSVDRSAGYVLDLKERLARDRSNVGAWTLGLLLREDQSYLTMESIIFDSNAHRRCDNRISVDNVRVLVGLAEDYSKSRFKLDPSNQMVQQMVCFIAGAISGSASISAMDLSADRYNIGPEGAKALAAALTPNEEGVFNGSLNTLNLYHNNIGPEGAMALAAALTPNSEGVFNRSLTTLNLADQNIEDEGAKALAVALTPNAEGVFNESLNTLDLSGKSFLHCFMRFS</sequence>
<dbReference type="PANTHER" id="PTHR24113">
    <property type="entry name" value="RAN GTPASE-ACTIVATING PROTEIN 1"/>
    <property type="match status" value="1"/>
</dbReference>
<dbReference type="InterPro" id="IPR001611">
    <property type="entry name" value="Leu-rich_rpt"/>
</dbReference>
<dbReference type="Proteomes" id="UP001190700">
    <property type="component" value="Unassembled WGS sequence"/>
</dbReference>
<dbReference type="EMBL" id="LGRX02015817">
    <property type="protein sequence ID" value="KAK3262992.1"/>
    <property type="molecule type" value="Genomic_DNA"/>
</dbReference>
<evidence type="ECO:0000256" key="4">
    <source>
        <dbReference type="ARBA" id="ARBA00022737"/>
    </source>
</evidence>
<gene>
    <name evidence="5" type="ORF">CYMTET_28183</name>
</gene>
<dbReference type="GO" id="GO:0005096">
    <property type="term" value="F:GTPase activator activity"/>
    <property type="evidence" value="ECO:0007669"/>
    <property type="project" value="UniProtKB-KW"/>
</dbReference>
<evidence type="ECO:0000313" key="5">
    <source>
        <dbReference type="EMBL" id="KAK3262992.1"/>
    </source>
</evidence>
<proteinExistence type="predicted"/>
<keyword evidence="3" id="KW-0433">Leucine-rich repeat</keyword>
<dbReference type="GO" id="GO:0006913">
    <property type="term" value="P:nucleocytoplasmic transport"/>
    <property type="evidence" value="ECO:0007669"/>
    <property type="project" value="TreeGrafter"/>
</dbReference>
<keyword evidence="6" id="KW-1185">Reference proteome</keyword>
<comment type="subcellular location">
    <subcellularLocation>
        <location evidence="1">Cytoplasm</location>
        <location evidence="1">Cytoskeleton</location>
        <location evidence="1">Cilium axoneme</location>
    </subcellularLocation>
</comment>
<evidence type="ECO:0000256" key="1">
    <source>
        <dbReference type="ARBA" id="ARBA00004430"/>
    </source>
</evidence>
<reference evidence="5 6" key="1">
    <citation type="journal article" date="2015" name="Genome Biol. Evol.">
        <title>Comparative Genomics of a Bacterivorous Green Alga Reveals Evolutionary Causalities and Consequences of Phago-Mixotrophic Mode of Nutrition.</title>
        <authorList>
            <person name="Burns J.A."/>
            <person name="Paasch A."/>
            <person name="Narechania A."/>
            <person name="Kim E."/>
        </authorList>
    </citation>
    <scope>NUCLEOTIDE SEQUENCE [LARGE SCALE GENOMIC DNA]</scope>
    <source>
        <strain evidence="5 6">PLY_AMNH</strain>
    </source>
</reference>
<dbReference type="Gene3D" id="3.80.10.10">
    <property type="entry name" value="Ribonuclease Inhibitor"/>
    <property type="match status" value="1"/>
</dbReference>
<comment type="caution">
    <text evidence="5">The sequence shown here is derived from an EMBL/GenBank/DDBJ whole genome shotgun (WGS) entry which is preliminary data.</text>
</comment>
<name>A0AAE0FNP7_9CHLO</name>
<dbReference type="Pfam" id="PF13516">
    <property type="entry name" value="LRR_6"/>
    <property type="match status" value="2"/>
</dbReference>
<dbReference type="GO" id="GO:0005634">
    <property type="term" value="C:nucleus"/>
    <property type="evidence" value="ECO:0007669"/>
    <property type="project" value="TreeGrafter"/>
</dbReference>
<dbReference type="GO" id="GO:0048471">
    <property type="term" value="C:perinuclear region of cytoplasm"/>
    <property type="evidence" value="ECO:0007669"/>
    <property type="project" value="TreeGrafter"/>
</dbReference>
<evidence type="ECO:0000256" key="2">
    <source>
        <dbReference type="ARBA" id="ARBA00022468"/>
    </source>
</evidence>
<dbReference type="SMART" id="SM00368">
    <property type="entry name" value="LRR_RI"/>
    <property type="match status" value="3"/>
</dbReference>
<dbReference type="InterPro" id="IPR032675">
    <property type="entry name" value="LRR_dom_sf"/>
</dbReference>
<dbReference type="InterPro" id="IPR027038">
    <property type="entry name" value="RanGap"/>
</dbReference>